<comment type="cofactor">
    <cofactor evidence="2">
        <name>FAD</name>
        <dbReference type="ChEBI" id="CHEBI:57692"/>
    </cofactor>
</comment>
<evidence type="ECO:0000259" key="14">
    <source>
        <dbReference type="PROSITE" id="PS50975"/>
    </source>
</evidence>
<evidence type="ECO:0000256" key="12">
    <source>
        <dbReference type="ARBA" id="ARBA00031607"/>
    </source>
</evidence>
<comment type="caution">
    <text evidence="15">The sequence shown here is derived from an EMBL/GenBank/DDBJ whole genome shotgun (WGS) entry which is preliminary data.</text>
</comment>
<organism evidence="15 16">
    <name type="scientific">Malassezia pachydermatis</name>
    <dbReference type="NCBI Taxonomy" id="77020"/>
    <lineage>
        <taxon>Eukaryota</taxon>
        <taxon>Fungi</taxon>
        <taxon>Dikarya</taxon>
        <taxon>Basidiomycota</taxon>
        <taxon>Ustilaginomycotina</taxon>
        <taxon>Malasseziomycetes</taxon>
        <taxon>Malasseziales</taxon>
        <taxon>Malasseziaceae</taxon>
        <taxon>Malassezia</taxon>
    </lineage>
</organism>
<dbReference type="InterPro" id="IPR003135">
    <property type="entry name" value="ATP-grasp_carboxylate-amine"/>
</dbReference>
<dbReference type="Gene3D" id="3.40.50.20">
    <property type="match status" value="1"/>
</dbReference>
<dbReference type="InterPro" id="IPR036188">
    <property type="entry name" value="FAD/NAD-bd_sf"/>
</dbReference>
<dbReference type="InterPro" id="IPR013815">
    <property type="entry name" value="ATP_grasp_subdomain_1"/>
</dbReference>
<dbReference type="SUPFAM" id="SSF54373">
    <property type="entry name" value="FAD-linked reductases, C-terminal domain"/>
    <property type="match status" value="1"/>
</dbReference>
<dbReference type="Gene3D" id="3.30.1490.20">
    <property type="entry name" value="ATP-grasp fold, A domain"/>
    <property type="match status" value="1"/>
</dbReference>
<dbReference type="PROSITE" id="PS00624">
    <property type="entry name" value="GMC_OXRED_2"/>
    <property type="match status" value="1"/>
</dbReference>
<dbReference type="HAMAP" id="MF_01929">
    <property type="entry name" value="PurE_classI"/>
    <property type="match status" value="1"/>
</dbReference>
<dbReference type="GO" id="GO:0050660">
    <property type="term" value="F:flavin adenine dinucleotide binding"/>
    <property type="evidence" value="ECO:0007669"/>
    <property type="project" value="InterPro"/>
</dbReference>
<name>A0A0M9VQB5_9BASI</name>
<evidence type="ECO:0000256" key="4">
    <source>
        <dbReference type="ARBA" id="ARBA00006114"/>
    </source>
</evidence>
<comment type="similarity">
    <text evidence="4">In the C-terminal section; belongs to the AIR carboxylase family. Class I subfamily.</text>
</comment>
<dbReference type="InterPro" id="IPR007867">
    <property type="entry name" value="GMC_OxRtase_C"/>
</dbReference>
<accession>A0A0M9VQB5</accession>
<dbReference type="InterPro" id="IPR033747">
    <property type="entry name" value="PurE_ClassI"/>
</dbReference>
<dbReference type="FunFam" id="3.30.470.20:FF:000037">
    <property type="entry name" value="Phosphoribosylaminoimidazole carboxylase, chloroplastic"/>
    <property type="match status" value="1"/>
</dbReference>
<evidence type="ECO:0000256" key="11">
    <source>
        <dbReference type="ARBA" id="ARBA00023239"/>
    </source>
</evidence>
<evidence type="ECO:0000256" key="3">
    <source>
        <dbReference type="ARBA" id="ARBA00004747"/>
    </source>
</evidence>
<evidence type="ECO:0000256" key="13">
    <source>
        <dbReference type="PROSITE-ProRule" id="PRU00409"/>
    </source>
</evidence>
<sequence length="1176" mass="127890">MDRGQTVGVLGGGQLGRMFGEAASRLNVTVRFLDVGDNTPAKQITSVPASSDGPQHVDGSFADKAKIHELAQQVDILTVEIEHVDADELQTVLDKGLVKAVHPAPSTIRLIQDKFAQKEHLMRHAVPVVESMAIEAGSDMRASIQAAIDRYQLPLMLKSRTQAYDGRGNFTLRSADDIEAAIDALGGGSRPLYAEKWAPFSKEIAVMVVRSVDGHVVSYPAVETVHENSICHSVYAPLRSNVPELAERARTIAERAVATFEGAGIFGVEMFLMDDGEILLNELAPRPHNSGHYTMDACDTTQFENHLRAILGLPLGSTAMKVPSAAMLNILGLADLSKDADALAKTLAPAVRSLSVPGTTVHLYGKSGCRPGRKMGHINVVGESDARVHARMSALLEELALAQDAAKSASAWDREAAAKRAAAVATPSDKSARDYAHPQALVGIIMGSDSDLPVMTSAAQTLKDFDVPFELTIVSAHRTPDRMRDYARSARSRGLRVIIAGAGGAAHLPGMVAAQTALPVIGVPVKGSTLDGVDSLHSIVQMPRGVPVATVAINNSMNAALLAIRMLGTAMPGYLDKMETYMSDMESGVMQKVERLAHDGWSYKCDLVCFTMAPRAQSRLSAVVSHFMSQGGEEFDYVIVGGGTAGSVLANRLTEDAGLSVAVIEGGPSDEGMDRVLNLRRWLELLGSDIDYDYTTTEQPRGNSHIRHSRARVLGGCSSHNTLISFFPFNEDLNIWRDHHGCPDWGAPTLQPYGTRLKMNITPIAPQQRNHVVRDWVEASSAVTGAPIMEDMNSQIAYRGGFDKAVGFFNISYDPYNGYRSSASTAYMHPIMPRGASPRKNLHLFLETWVHALEFDEKDPLRVRGVRVTTKTGAHKVIRARREVILAAGAFDTPRLLLLSGIGPKNDLETIGIRCRHDLPGVGLNLNDHPESIIMWETRDTPNETVMSSDAGLFVRALPADAEPVPHPGPDLMFHIYQVPFTENTAREGFPEPKHAICMTPNCMRSRGRGRLSLASSDPKVKPLIDFKYFEDEDRYDERLLIEGIKLARKIAEQEPFKQHLVREVAPGPSCQTDEEISAYARKVAHTVYHPAGTCRMGTPPKAGASSVSDDARTVVVDQKDLRVVGMKGLRVCDASLLPTIPSVNPMLTILMIAERGAELIRNDGWINGQRRTDWA</sequence>
<keyword evidence="10 13" id="KW-0067">ATP-binding</keyword>
<dbReference type="Proteomes" id="UP000037751">
    <property type="component" value="Unassembled WGS sequence"/>
</dbReference>
<evidence type="ECO:0000256" key="9">
    <source>
        <dbReference type="ARBA" id="ARBA00022793"/>
    </source>
</evidence>
<dbReference type="Gene3D" id="3.30.470.20">
    <property type="entry name" value="ATP-grasp fold, B domain"/>
    <property type="match status" value="1"/>
</dbReference>
<comment type="catalytic activity">
    <reaction evidence="1">
        <text>5-amino-1-(5-phospho-D-ribosyl)imidazole-4-carboxylate + H(+) = 5-amino-1-(5-phospho-beta-D-ribosyl)imidazole + CO2</text>
        <dbReference type="Rhea" id="RHEA:10792"/>
        <dbReference type="ChEBI" id="CHEBI:15378"/>
        <dbReference type="ChEBI" id="CHEBI:16526"/>
        <dbReference type="ChEBI" id="CHEBI:77657"/>
        <dbReference type="ChEBI" id="CHEBI:137981"/>
        <dbReference type="EC" id="4.1.1.21"/>
    </reaction>
</comment>
<proteinExistence type="inferred from homology"/>
<dbReference type="GO" id="GO:0004638">
    <property type="term" value="F:phosphoribosylaminoimidazole carboxylase activity"/>
    <property type="evidence" value="ECO:0007669"/>
    <property type="project" value="UniProtKB-EC"/>
</dbReference>
<keyword evidence="11" id="KW-0456">Lyase</keyword>
<dbReference type="GO" id="GO:0016614">
    <property type="term" value="F:oxidoreductase activity, acting on CH-OH group of donors"/>
    <property type="evidence" value="ECO:0007669"/>
    <property type="project" value="InterPro"/>
</dbReference>
<dbReference type="EC" id="4.1.1.21" evidence="5"/>
<dbReference type="InterPro" id="IPR054350">
    <property type="entry name" value="PurT/PurK_preATP-grasp"/>
</dbReference>
<dbReference type="UniPathway" id="UPA00074">
    <property type="reaction ID" value="UER00130"/>
</dbReference>
<dbReference type="FunFam" id="3.40.50.1970:FF:000013">
    <property type="entry name" value="Phosphoribosylaminoimidazole carboxylase"/>
    <property type="match status" value="1"/>
</dbReference>
<reference evidence="15 16" key="1">
    <citation type="submission" date="2015-07" db="EMBL/GenBank/DDBJ databases">
        <title>Draft Genome Sequence of Malassezia furfur CBS1878 and Malassezia pachydermatis CBS1879.</title>
        <authorList>
            <person name="Triana S."/>
            <person name="Ohm R."/>
            <person name="Gonzalez A."/>
            <person name="DeCock H."/>
            <person name="Restrepo S."/>
            <person name="Celis A."/>
        </authorList>
    </citation>
    <scope>NUCLEOTIDE SEQUENCE [LARGE SCALE GENOMIC DNA]</scope>
    <source>
        <strain evidence="15 16">CBS 1879</strain>
    </source>
</reference>
<dbReference type="InterPro" id="IPR005875">
    <property type="entry name" value="PurK"/>
</dbReference>
<dbReference type="GO" id="GO:0005524">
    <property type="term" value="F:ATP binding"/>
    <property type="evidence" value="ECO:0007669"/>
    <property type="project" value="UniProtKB-UniRule"/>
</dbReference>
<dbReference type="GO" id="GO:0006189">
    <property type="term" value="P:'de novo' IMP biosynthetic process"/>
    <property type="evidence" value="ECO:0007669"/>
    <property type="project" value="UniProtKB-UniPathway"/>
</dbReference>
<dbReference type="PROSITE" id="PS50975">
    <property type="entry name" value="ATP_GRASP"/>
    <property type="match status" value="1"/>
</dbReference>
<gene>
    <name evidence="15" type="ORF">Malapachy_2106</name>
</gene>
<evidence type="ECO:0000313" key="16">
    <source>
        <dbReference type="Proteomes" id="UP000037751"/>
    </source>
</evidence>
<dbReference type="InterPro" id="IPR040686">
    <property type="entry name" value="PurK_C"/>
</dbReference>
<evidence type="ECO:0000256" key="6">
    <source>
        <dbReference type="ARBA" id="ARBA00021059"/>
    </source>
</evidence>
<dbReference type="Pfam" id="PF17769">
    <property type="entry name" value="PurK_C"/>
    <property type="match status" value="1"/>
</dbReference>
<dbReference type="Gene3D" id="3.50.50.60">
    <property type="entry name" value="FAD/NAD(P)-binding domain"/>
    <property type="match status" value="1"/>
</dbReference>
<evidence type="ECO:0000313" key="15">
    <source>
        <dbReference type="EMBL" id="KOS15363.1"/>
    </source>
</evidence>
<evidence type="ECO:0000256" key="8">
    <source>
        <dbReference type="ARBA" id="ARBA00022755"/>
    </source>
</evidence>
<dbReference type="InterPro" id="IPR000172">
    <property type="entry name" value="GMC_OxRdtase_N"/>
</dbReference>
<evidence type="ECO:0000256" key="7">
    <source>
        <dbReference type="ARBA" id="ARBA00022741"/>
    </source>
</evidence>
<evidence type="ECO:0000256" key="1">
    <source>
        <dbReference type="ARBA" id="ARBA00001244"/>
    </source>
</evidence>
<evidence type="ECO:0000256" key="5">
    <source>
        <dbReference type="ARBA" id="ARBA00012329"/>
    </source>
</evidence>
<keyword evidence="16" id="KW-1185">Reference proteome</keyword>
<dbReference type="EMBL" id="LGAV01000002">
    <property type="protein sequence ID" value="KOS15363.1"/>
    <property type="molecule type" value="Genomic_DNA"/>
</dbReference>
<dbReference type="InterPro" id="IPR000031">
    <property type="entry name" value="PurE_dom"/>
</dbReference>
<dbReference type="Pfam" id="PF02222">
    <property type="entry name" value="ATP-grasp"/>
    <property type="match status" value="1"/>
</dbReference>
<dbReference type="NCBIfam" id="TIGR01161">
    <property type="entry name" value="purK"/>
    <property type="match status" value="1"/>
</dbReference>
<dbReference type="VEuPathDB" id="FungiDB:Malapachy_2106"/>
<dbReference type="HAMAP" id="MF_01928">
    <property type="entry name" value="PurK"/>
    <property type="match status" value="1"/>
</dbReference>
<dbReference type="PANTHER" id="PTHR11609:SF5">
    <property type="entry name" value="PHOSPHORIBOSYLAMINOIMIDAZOLE CARBOXYLASE"/>
    <property type="match status" value="1"/>
</dbReference>
<dbReference type="GeneID" id="28728473"/>
<protein>
    <recommendedName>
        <fullName evidence="6">Phosphoribosylaminoimidazole carboxylase</fullName>
        <ecNumber evidence="5">4.1.1.21</ecNumber>
    </recommendedName>
    <alternativeName>
        <fullName evidence="12">AIR carboxylase</fullName>
    </alternativeName>
</protein>
<dbReference type="SUPFAM" id="SSF52255">
    <property type="entry name" value="N5-CAIR mutase (phosphoribosylaminoimidazole carboxylase, PurE)"/>
    <property type="match status" value="1"/>
</dbReference>
<dbReference type="Gene3D" id="3.30.410.40">
    <property type="match status" value="1"/>
</dbReference>
<dbReference type="Pfam" id="PF00732">
    <property type="entry name" value="GMC_oxred_N"/>
    <property type="match status" value="1"/>
</dbReference>
<dbReference type="SUPFAM" id="SSF51905">
    <property type="entry name" value="FAD/NAD(P)-binding domain"/>
    <property type="match status" value="1"/>
</dbReference>
<dbReference type="SUPFAM" id="SSF52440">
    <property type="entry name" value="PreATP-grasp domain"/>
    <property type="match status" value="1"/>
</dbReference>
<dbReference type="GO" id="GO:0046872">
    <property type="term" value="F:metal ion binding"/>
    <property type="evidence" value="ECO:0007669"/>
    <property type="project" value="InterPro"/>
</dbReference>
<keyword evidence="8" id="KW-0658">Purine biosynthesis</keyword>
<dbReference type="NCBIfam" id="TIGR01162">
    <property type="entry name" value="purE"/>
    <property type="match status" value="1"/>
</dbReference>
<keyword evidence="9" id="KW-0210">Decarboxylase</keyword>
<dbReference type="STRING" id="77020.A0A0M9VQB5"/>
<dbReference type="RefSeq" id="XP_017992995.1">
    <property type="nucleotide sequence ID" value="XM_018136598.1"/>
</dbReference>
<dbReference type="PANTHER" id="PTHR11609">
    <property type="entry name" value="PURINE BIOSYNTHESIS PROTEIN 6/7, PUR6/7"/>
    <property type="match status" value="1"/>
</dbReference>
<dbReference type="OrthoDB" id="269227at2759"/>
<evidence type="ECO:0000256" key="2">
    <source>
        <dbReference type="ARBA" id="ARBA00001974"/>
    </source>
</evidence>
<dbReference type="AlphaFoldDB" id="A0A0M9VQB5"/>
<dbReference type="InterPro" id="IPR011054">
    <property type="entry name" value="Rudment_hybrid_motif"/>
</dbReference>
<feature type="domain" description="ATP-grasp" evidence="14">
    <location>
        <begin position="118"/>
        <end position="311"/>
    </location>
</feature>
<dbReference type="SUPFAM" id="SSF56059">
    <property type="entry name" value="Glutathione synthetase ATP-binding domain-like"/>
    <property type="match status" value="1"/>
</dbReference>
<keyword evidence="7 13" id="KW-0547">Nucleotide-binding</keyword>
<dbReference type="InterPro" id="IPR016185">
    <property type="entry name" value="PreATP-grasp_dom_sf"/>
</dbReference>
<dbReference type="SUPFAM" id="SSF51246">
    <property type="entry name" value="Rudiment single hybrid motif"/>
    <property type="match status" value="1"/>
</dbReference>
<dbReference type="SMART" id="SM01001">
    <property type="entry name" value="AIRC"/>
    <property type="match status" value="1"/>
</dbReference>
<dbReference type="Gene3D" id="3.40.50.1970">
    <property type="match status" value="1"/>
</dbReference>
<dbReference type="NCBIfam" id="NF004679">
    <property type="entry name" value="PRK06019.1-5"/>
    <property type="match status" value="1"/>
</dbReference>
<dbReference type="Pfam" id="PF22660">
    <property type="entry name" value="RS_preATP-grasp-like"/>
    <property type="match status" value="1"/>
</dbReference>
<dbReference type="Pfam" id="PF05199">
    <property type="entry name" value="GMC_oxred_C"/>
    <property type="match status" value="1"/>
</dbReference>
<comment type="pathway">
    <text evidence="3">Purine metabolism; IMP biosynthesis via de novo pathway; 5-amino-1-(5-phospho-D-ribosyl)imidazole-4-carboxylate from 5-amino-1-(5-phospho-D-ribosyl)imidazole (carboxylase route): step 1/1.</text>
</comment>
<dbReference type="InterPro" id="IPR011761">
    <property type="entry name" value="ATP-grasp"/>
</dbReference>
<dbReference type="Pfam" id="PF00731">
    <property type="entry name" value="AIRC"/>
    <property type="match status" value="1"/>
</dbReference>
<evidence type="ECO:0000256" key="10">
    <source>
        <dbReference type="ARBA" id="ARBA00022840"/>
    </source>
</evidence>